<dbReference type="AlphaFoldDB" id="B6H6D5"/>
<dbReference type="EMBL" id="AM920430">
    <property type="protein sequence ID" value="CAP83087.1"/>
    <property type="molecule type" value="Genomic_DNA"/>
</dbReference>
<proteinExistence type="predicted"/>
<reference evidence="2 3" key="1">
    <citation type="journal article" date="2008" name="Nat. Biotechnol.">
        <title>Genome sequencing and analysis of the filamentous fungus Penicillium chrysogenum.</title>
        <authorList>
            <person name="van den Berg M.A."/>
            <person name="Albang R."/>
            <person name="Albermann K."/>
            <person name="Badger J.H."/>
            <person name="Daran J.-M."/>
            <person name="Driessen A.J.M."/>
            <person name="Garcia-Estrada C."/>
            <person name="Fedorova N.D."/>
            <person name="Harris D.M."/>
            <person name="Heijne W.H.M."/>
            <person name="Joardar V.S."/>
            <person name="Kiel J.A.K.W."/>
            <person name="Kovalchuk A."/>
            <person name="Martin J.F."/>
            <person name="Nierman W.C."/>
            <person name="Nijland J.G."/>
            <person name="Pronk J.T."/>
            <person name="Roubos J.A."/>
            <person name="van der Klei I.J."/>
            <person name="van Peij N.N.M.E."/>
            <person name="Veenhuis M."/>
            <person name="von Doehren H."/>
            <person name="Wagner C."/>
            <person name="Wortman J.R."/>
            <person name="Bovenberg R.A.L."/>
        </authorList>
    </citation>
    <scope>NUCLEOTIDE SEQUENCE [LARGE SCALE GENOMIC DNA]</scope>
    <source>
        <strain evidence="3">ATCC 28089 / DSM 1075 / NRRL 1951 / Wisconsin 54-1255</strain>
    </source>
</reference>
<evidence type="ECO:0000313" key="3">
    <source>
        <dbReference type="Proteomes" id="UP000000724"/>
    </source>
</evidence>
<protein>
    <submittedName>
        <fullName evidence="2">Uncharacterized protein</fullName>
    </submittedName>
</protein>
<name>B6H6D5_PENRW</name>
<feature type="compositionally biased region" description="Basic and acidic residues" evidence="1">
    <location>
        <begin position="272"/>
        <end position="283"/>
    </location>
</feature>
<sequence>MTSLARGEHLERDNKLMLVILQVEHNSHSFINRIPSHRCHNSRRVAYRHWLLRRAPIPDDLMSNGTPERCALRSLGMGDYVWELMLGRSDLYALSTLLSLFASLSRNVAVLPFFFIGCRIESQIHPIPRALSKAKLTNECKVAEPRPIPVPSSLQLGELTHLRYRALQREAERRRVHAFVDRAIADLEAAMVGIPDSVITRWRGRWERLGARRLHRIDEEQEEDAETARKVLADAAYWVQMIKREINRLNQEIGRAEEVVLTHVRHYQQKVGTKEHKEAPENRNRKRRGMPALGAPTDLGGMTGSGREARRQRIDVGPMGGDKPGFHGAMQGARSPEYAPISPPMGFDPMDMAMGDPIQGSPVSPDWWDPLIIRLSTLGALHQGVLTAEMEPKSASKVRVRFGSNECTEGSLWILCSSTSLQYLFTCCFLCALPGQWSFKISLLDA</sequence>
<evidence type="ECO:0000313" key="2">
    <source>
        <dbReference type="EMBL" id="CAP83087.1"/>
    </source>
</evidence>
<dbReference type="OrthoDB" id="4369922at2759"/>
<accession>B6H6D5</accession>
<dbReference type="HOGENOM" id="CLU_614081_0_0_1"/>
<gene>
    <name evidence="2" type="ORF">Pc15g02010</name>
    <name evidence="2" type="ORF">PCH_Pc15g02010</name>
</gene>
<dbReference type="VEuPathDB" id="FungiDB:PCH_Pc15g02010"/>
<dbReference type="Proteomes" id="UP000000724">
    <property type="component" value="Contig Pc00c15"/>
</dbReference>
<dbReference type="OMA" id="MIKREIN"/>
<keyword evidence="3" id="KW-1185">Reference proteome</keyword>
<feature type="region of interest" description="Disordered" evidence="1">
    <location>
        <begin position="269"/>
        <end position="334"/>
    </location>
</feature>
<organism evidence="2 3">
    <name type="scientific">Penicillium rubens (strain ATCC 28089 / DSM 1075 / NRRL 1951 / Wisconsin 54-1255)</name>
    <name type="common">Penicillium chrysogenum</name>
    <dbReference type="NCBI Taxonomy" id="500485"/>
    <lineage>
        <taxon>Eukaryota</taxon>
        <taxon>Fungi</taxon>
        <taxon>Dikarya</taxon>
        <taxon>Ascomycota</taxon>
        <taxon>Pezizomycotina</taxon>
        <taxon>Eurotiomycetes</taxon>
        <taxon>Eurotiomycetidae</taxon>
        <taxon>Eurotiales</taxon>
        <taxon>Aspergillaceae</taxon>
        <taxon>Penicillium</taxon>
        <taxon>Penicillium chrysogenum species complex</taxon>
    </lineage>
</organism>
<evidence type="ECO:0000256" key="1">
    <source>
        <dbReference type="SAM" id="MobiDB-lite"/>
    </source>
</evidence>